<feature type="compositionally biased region" description="Basic residues" evidence="1">
    <location>
        <begin position="10"/>
        <end position="34"/>
    </location>
</feature>
<proteinExistence type="predicted"/>
<dbReference type="AlphaFoldDB" id="A0A6G3T211"/>
<organism evidence="2">
    <name type="scientific">Streptomyces anulatus</name>
    <name type="common">Streptomyces chrysomallus</name>
    <dbReference type="NCBI Taxonomy" id="1892"/>
    <lineage>
        <taxon>Bacteria</taxon>
        <taxon>Bacillati</taxon>
        <taxon>Actinomycetota</taxon>
        <taxon>Actinomycetes</taxon>
        <taxon>Kitasatosporales</taxon>
        <taxon>Streptomycetaceae</taxon>
        <taxon>Streptomyces</taxon>
    </lineage>
</organism>
<evidence type="ECO:0000256" key="1">
    <source>
        <dbReference type="SAM" id="MobiDB-lite"/>
    </source>
</evidence>
<feature type="region of interest" description="Disordered" evidence="1">
    <location>
        <begin position="1"/>
        <end position="41"/>
    </location>
</feature>
<evidence type="ECO:0000313" key="2">
    <source>
        <dbReference type="EMBL" id="NEB89304.1"/>
    </source>
</evidence>
<comment type="caution">
    <text evidence="2">The sequence shown here is derived from an EMBL/GenBank/DDBJ whole genome shotgun (WGS) entry which is preliminary data.</text>
</comment>
<dbReference type="EMBL" id="JAAGMK010000979">
    <property type="protein sequence ID" value="NEB89304.1"/>
    <property type="molecule type" value="Genomic_DNA"/>
</dbReference>
<accession>A0A6G3T211</accession>
<gene>
    <name evidence="2" type="ORF">G3I43_34895</name>
</gene>
<reference evidence="2" key="1">
    <citation type="submission" date="2020-01" db="EMBL/GenBank/DDBJ databases">
        <title>Insect and environment-associated Actinomycetes.</title>
        <authorList>
            <person name="Currrie C."/>
            <person name="Chevrette M."/>
            <person name="Carlson C."/>
            <person name="Stubbendieck R."/>
            <person name="Wendt-Pienkowski E."/>
        </authorList>
    </citation>
    <scope>NUCLEOTIDE SEQUENCE</scope>
    <source>
        <strain evidence="2">SID505</strain>
    </source>
</reference>
<protein>
    <submittedName>
        <fullName evidence="2">Uncharacterized protein</fullName>
    </submittedName>
</protein>
<sequence>MAAPADQPPRRRTRTRHRRHPVTEPRRRHARKAAPRSVRPEGGGIALTLLAVAGLVGPAWALHEQAAPLLNGLGHQPVAVSADASSPSDH</sequence>
<name>A0A6G3T211_STRAQ</name>